<protein>
    <submittedName>
        <fullName evidence="2">Antirestriction protein KlcA</fullName>
    </submittedName>
</protein>
<geneLocation type="plasmid" evidence="2">
    <name>pKP91</name>
</geneLocation>
<dbReference type="InterPro" id="IPR004914">
    <property type="entry name" value="Antirestrict"/>
</dbReference>
<keyword evidence="2" id="KW-0614">Plasmid</keyword>
<sequence length="139" mass="15506">MYHARQTMLNVEESTSLVPAGSVCNDFLAGEMQVYALAEKHITDYCGASGISSVFGGRGYMMPDGDRFHLTNPDNWFDRSVSADAAGIIITALAINRRIWLHHERGDAALTRHLMLRESQLWNFIDSHDECAAIYTALD</sequence>
<dbReference type="Pfam" id="PF03230">
    <property type="entry name" value="Antirestrict"/>
    <property type="match status" value="1"/>
</dbReference>
<dbReference type="AlphaFoldDB" id="A0A2U7XWP9"/>
<evidence type="ECO:0000313" key="2">
    <source>
        <dbReference type="EMBL" id="AVX52189.1"/>
    </source>
</evidence>
<gene>
    <name evidence="2" type="primary">klcA</name>
    <name evidence="2" type="ORF">pKP91-00025</name>
</gene>
<accession>A0A2U7XWP9</accession>
<dbReference type="Gene3D" id="3.30.70.3580">
    <property type="entry name" value="Antirestriction protein"/>
    <property type="match status" value="1"/>
</dbReference>
<name>A0A2U7XWP9_KLEPN</name>
<reference evidence="2" key="1">
    <citation type="journal article" date="2018" name="Emerg. Microbes Infect.">
        <title>Identified a colistin-resistance gene mcr-8.1 in klebsiella pneumoniae.</title>
        <authorList>
            <person name="Wang X."/>
            <person name="Wang Y."/>
            <person name="Shen Z."/>
        </authorList>
    </citation>
    <scope>NUCLEOTIDE SEQUENCE</scope>
    <source>
        <strain evidence="2">KP91</strain>
        <plasmid evidence="2">pKP91</plasmid>
    </source>
</reference>
<dbReference type="InterPro" id="IPR042297">
    <property type="entry name" value="Antirestriction_sf"/>
</dbReference>
<evidence type="ECO:0000256" key="1">
    <source>
        <dbReference type="ARBA" id="ARBA00008618"/>
    </source>
</evidence>
<dbReference type="EMBL" id="MG736312">
    <property type="protein sequence ID" value="AVX52189.1"/>
    <property type="molecule type" value="Genomic_DNA"/>
</dbReference>
<proteinExistence type="inferred from homology"/>
<organism evidence="2">
    <name type="scientific">Klebsiella pneumoniae</name>
    <dbReference type="NCBI Taxonomy" id="573"/>
    <lineage>
        <taxon>Bacteria</taxon>
        <taxon>Pseudomonadati</taxon>
        <taxon>Pseudomonadota</taxon>
        <taxon>Gammaproteobacteria</taxon>
        <taxon>Enterobacterales</taxon>
        <taxon>Enterobacteriaceae</taxon>
        <taxon>Klebsiella/Raoultella group</taxon>
        <taxon>Klebsiella</taxon>
        <taxon>Klebsiella pneumoniae complex</taxon>
    </lineage>
</organism>
<comment type="similarity">
    <text evidence="1">Belongs to the antirestriction protein family.</text>
</comment>